<protein>
    <submittedName>
        <fullName evidence="3">Mannose-6-phosphate isomerase class I</fullName>
    </submittedName>
</protein>
<sequence>MTDPYPNGINTDIGTLRNTTQFIIPAEKAQTTQQGYDIYPAFKIADTIYSGFNSLAEWIVNQDQNIVIDGYSGVCWDQFVKQLHKHLTQKGKTVRWITIDTALKPAAVIEELIAVNLQQNDPVFGKRYEGELIDFFDLKKLRSIQPDSHELTIIYGCGAALAPIHAKTIYIDVPKNEIQFRSRANVLRNLGASETADPKTQYKRFYFVDWPVLNKHKQQLLARIDAIVDEQRIIEIAWMTGAALRNSLTKMSRHAFRARPWFEPGVWGGQWIKDNIAGLNPDVINYAWSFELIAPENGIVLENEGRLLEVSFDSLLFHNSNAILGKAAKRFGYHFPIRFDFLDTMNGAPLSLQCHPTIAYTKEHFGEDFTQDETYYILEHQQQAKVYLGFQENIDPQEFKRVLQDSFNHHTPVAVETYVQTFNSKKHELYLIPNGTVHSSGKNNLVLEISATPYIFTFKMYDWLRPDLNGKPRPLNIERAFANLNFERKGDVVKDTLIAKQSIIKQGDDWQVINLMTHPDHFYAIHRFEFDTVIEGHTNGQCHILSLVEGDLILVRTGQMEQVIHYAETFIIPADAVQYQIINKGKGRAKVLTAFVKDECC</sequence>
<keyword evidence="1" id="KW-0479">Metal-binding</keyword>
<dbReference type="PANTHER" id="PTHR42742:SF3">
    <property type="entry name" value="FRUCTOKINASE"/>
    <property type="match status" value="1"/>
</dbReference>
<dbReference type="InterPro" id="IPR014710">
    <property type="entry name" value="RmlC-like_jellyroll"/>
</dbReference>
<comment type="caution">
    <text evidence="3">The sequence shown here is derived from an EMBL/GenBank/DDBJ whole genome shotgun (WGS) entry which is preliminary data.</text>
</comment>
<dbReference type="STRING" id="188932.AY601_2661"/>
<dbReference type="EMBL" id="QLLR01000001">
    <property type="protein sequence ID" value="RAJ37188.1"/>
    <property type="molecule type" value="Genomic_DNA"/>
</dbReference>
<dbReference type="OrthoDB" id="9808275at2"/>
<dbReference type="GO" id="GO:0046872">
    <property type="term" value="F:metal ion binding"/>
    <property type="evidence" value="ECO:0007669"/>
    <property type="project" value="UniProtKB-KW"/>
</dbReference>
<dbReference type="CDD" id="cd07010">
    <property type="entry name" value="cupin_PMI_type_I_N_bac"/>
    <property type="match status" value="1"/>
</dbReference>
<proteinExistence type="predicted"/>
<gene>
    <name evidence="3" type="ORF">LY11_00264</name>
</gene>
<dbReference type="Gene3D" id="2.60.120.10">
    <property type="entry name" value="Jelly Rolls"/>
    <property type="match status" value="1"/>
</dbReference>
<organism evidence="3 4">
    <name type="scientific">Pedobacter cryoconitis</name>
    <dbReference type="NCBI Taxonomy" id="188932"/>
    <lineage>
        <taxon>Bacteria</taxon>
        <taxon>Pseudomonadati</taxon>
        <taxon>Bacteroidota</taxon>
        <taxon>Sphingobacteriia</taxon>
        <taxon>Sphingobacteriales</taxon>
        <taxon>Sphingobacteriaceae</taxon>
        <taxon>Pedobacter</taxon>
    </lineage>
</organism>
<reference evidence="3 4" key="1">
    <citation type="submission" date="2018-06" db="EMBL/GenBank/DDBJ databases">
        <title>Genomic Encyclopedia of Archaeal and Bacterial Type Strains, Phase II (KMG-II): from individual species to whole genera.</title>
        <authorList>
            <person name="Goeker M."/>
        </authorList>
    </citation>
    <scope>NUCLEOTIDE SEQUENCE [LARGE SCALE GENOMIC DNA]</scope>
    <source>
        <strain evidence="3 4">DSM 14825</strain>
    </source>
</reference>
<dbReference type="InterPro" id="IPR011051">
    <property type="entry name" value="RmlC_Cupin_sf"/>
</dbReference>
<name>A0A327T7K5_9SPHI</name>
<accession>A0A327T7K5</accession>
<dbReference type="Proteomes" id="UP000249754">
    <property type="component" value="Unassembled WGS sequence"/>
</dbReference>
<dbReference type="InterPro" id="IPR051804">
    <property type="entry name" value="Carb_Metab_Reg_Kinase/Isom"/>
</dbReference>
<dbReference type="SUPFAM" id="SSF51182">
    <property type="entry name" value="RmlC-like cupins"/>
    <property type="match status" value="1"/>
</dbReference>
<evidence type="ECO:0000313" key="4">
    <source>
        <dbReference type="Proteomes" id="UP000249754"/>
    </source>
</evidence>
<keyword evidence="3" id="KW-0413">Isomerase</keyword>
<dbReference type="GO" id="GO:0016853">
    <property type="term" value="F:isomerase activity"/>
    <property type="evidence" value="ECO:0007669"/>
    <property type="project" value="UniProtKB-KW"/>
</dbReference>
<dbReference type="RefSeq" id="WP_111631922.1">
    <property type="nucleotide sequence ID" value="NZ_QLLR01000001.1"/>
</dbReference>
<evidence type="ECO:0000256" key="1">
    <source>
        <dbReference type="ARBA" id="ARBA00022723"/>
    </source>
</evidence>
<evidence type="ECO:0000313" key="3">
    <source>
        <dbReference type="EMBL" id="RAJ37188.1"/>
    </source>
</evidence>
<evidence type="ECO:0000256" key="2">
    <source>
        <dbReference type="ARBA" id="ARBA00022833"/>
    </source>
</evidence>
<keyword evidence="2" id="KW-0862">Zinc</keyword>
<dbReference type="AlphaFoldDB" id="A0A327T7K5"/>
<dbReference type="PANTHER" id="PTHR42742">
    <property type="entry name" value="TRANSCRIPTIONAL REPRESSOR MPRA"/>
    <property type="match status" value="1"/>
</dbReference>